<evidence type="ECO:0000313" key="13">
    <source>
        <dbReference type="Proteomes" id="UP000252355"/>
    </source>
</evidence>
<dbReference type="SUPFAM" id="SSF52096">
    <property type="entry name" value="ClpP/crotonase"/>
    <property type="match status" value="1"/>
</dbReference>
<evidence type="ECO:0000256" key="1">
    <source>
        <dbReference type="ARBA" id="ARBA00004956"/>
    </source>
</evidence>
<dbReference type="PANTHER" id="PTHR42853:SF3">
    <property type="entry name" value="ACETYL-COENZYME A CARBOXYLASE CARBOXYL TRANSFERASE SUBUNIT ALPHA, CHLOROPLASTIC"/>
    <property type="match status" value="1"/>
</dbReference>
<dbReference type="NCBIfam" id="TIGR00513">
    <property type="entry name" value="accA"/>
    <property type="match status" value="1"/>
</dbReference>
<dbReference type="GO" id="GO:0009317">
    <property type="term" value="C:acetyl-CoA carboxylase complex"/>
    <property type="evidence" value="ECO:0007669"/>
    <property type="project" value="InterPro"/>
</dbReference>
<dbReference type="AlphaFoldDB" id="A0A367ZKI8"/>
<dbReference type="InterPro" id="IPR001095">
    <property type="entry name" value="Acetyl_CoA_COase_a_su"/>
</dbReference>
<dbReference type="PANTHER" id="PTHR42853">
    <property type="entry name" value="ACETYL-COENZYME A CARBOXYLASE CARBOXYL TRANSFERASE SUBUNIT ALPHA"/>
    <property type="match status" value="1"/>
</dbReference>
<dbReference type="Proteomes" id="UP000252355">
    <property type="component" value="Unassembled WGS sequence"/>
</dbReference>
<dbReference type="UniPathway" id="UPA00655">
    <property type="reaction ID" value="UER00711"/>
</dbReference>
<dbReference type="PRINTS" id="PR01069">
    <property type="entry name" value="ACCCTRFRASEA"/>
</dbReference>
<evidence type="ECO:0000256" key="10">
    <source>
        <dbReference type="HAMAP-Rule" id="MF_00823"/>
    </source>
</evidence>
<keyword evidence="2 10" id="KW-0444">Lipid biosynthesis</keyword>
<dbReference type="PROSITE" id="PS50989">
    <property type="entry name" value="COA_CT_CTER"/>
    <property type="match status" value="1"/>
</dbReference>
<evidence type="ECO:0000256" key="6">
    <source>
        <dbReference type="ARBA" id="ARBA00022840"/>
    </source>
</evidence>
<comment type="caution">
    <text evidence="12">The sequence shown here is derived from an EMBL/GenBank/DDBJ whole genome shotgun (WGS) entry which is preliminary data.</text>
</comment>
<keyword evidence="7 10" id="KW-0443">Lipid metabolism</keyword>
<dbReference type="GO" id="GO:2001295">
    <property type="term" value="P:malonyl-CoA biosynthetic process"/>
    <property type="evidence" value="ECO:0007669"/>
    <property type="project" value="UniProtKB-UniRule"/>
</dbReference>
<feature type="domain" description="CoA carboxyltransferase C-terminal" evidence="11">
    <location>
        <begin position="38"/>
        <end position="293"/>
    </location>
</feature>
<evidence type="ECO:0000256" key="8">
    <source>
        <dbReference type="ARBA" id="ARBA00023160"/>
    </source>
</evidence>
<reference evidence="12 13" key="1">
    <citation type="submission" date="2018-05" db="EMBL/GenBank/DDBJ databases">
        <title>A metagenomic window into the 2 km-deep terrestrial subsurface aquifer revealed taxonomically and functionally diverse microbial community comprising novel uncultured bacterial lineages.</title>
        <authorList>
            <person name="Kadnikov V.V."/>
            <person name="Mardanov A.V."/>
            <person name="Beletsky A.V."/>
            <person name="Banks D."/>
            <person name="Pimenov N.V."/>
            <person name="Frank Y.A."/>
            <person name="Karnachuk O.V."/>
            <person name="Ravin N.V."/>
        </authorList>
    </citation>
    <scope>NUCLEOTIDE SEQUENCE [LARGE SCALE GENOMIC DNA]</scope>
    <source>
        <strain evidence="12">BY5</strain>
    </source>
</reference>
<evidence type="ECO:0000256" key="5">
    <source>
        <dbReference type="ARBA" id="ARBA00022832"/>
    </source>
</evidence>
<dbReference type="Pfam" id="PF03255">
    <property type="entry name" value="ACCA"/>
    <property type="match status" value="1"/>
</dbReference>
<keyword evidence="10" id="KW-0963">Cytoplasm</keyword>
<comment type="subunit">
    <text evidence="10">Acetyl-CoA carboxylase is a heterohexamer composed of biotin carboxyl carrier protein (AccB), biotin carboxylase (AccC) and two subunits each of ACCase subunit alpha (AccA) and ACCase subunit beta (AccD).</text>
</comment>
<dbReference type="InterPro" id="IPR011763">
    <property type="entry name" value="COA_CT_C"/>
</dbReference>
<accession>A0A367ZKI8</accession>
<keyword evidence="6 10" id="KW-0067">ATP-binding</keyword>
<gene>
    <name evidence="10" type="primary">accA</name>
    <name evidence="12" type="ORF">OZSIB_2020</name>
</gene>
<dbReference type="Gene3D" id="3.90.226.10">
    <property type="entry name" value="2-enoyl-CoA Hydratase, Chain A, domain 1"/>
    <property type="match status" value="1"/>
</dbReference>
<proteinExistence type="inferred from homology"/>
<dbReference type="GO" id="GO:0005524">
    <property type="term" value="F:ATP binding"/>
    <property type="evidence" value="ECO:0007669"/>
    <property type="project" value="UniProtKB-KW"/>
</dbReference>
<dbReference type="EMBL" id="QOQW01000031">
    <property type="protein sequence ID" value="RCK77861.1"/>
    <property type="molecule type" value="Genomic_DNA"/>
</dbReference>
<evidence type="ECO:0000256" key="9">
    <source>
        <dbReference type="ARBA" id="ARBA00049152"/>
    </source>
</evidence>
<comment type="pathway">
    <text evidence="1 10">Lipid metabolism; malonyl-CoA biosynthesis; malonyl-CoA from acetyl-CoA: step 1/1.</text>
</comment>
<evidence type="ECO:0000313" key="12">
    <source>
        <dbReference type="EMBL" id="RCK77861.1"/>
    </source>
</evidence>
<evidence type="ECO:0000256" key="7">
    <source>
        <dbReference type="ARBA" id="ARBA00023098"/>
    </source>
</evidence>
<comment type="similarity">
    <text evidence="10">Belongs to the AccA family.</text>
</comment>
<comment type="catalytic activity">
    <reaction evidence="9 10">
        <text>N(6)-carboxybiotinyl-L-lysyl-[protein] + acetyl-CoA = N(6)-biotinyl-L-lysyl-[protein] + malonyl-CoA</text>
        <dbReference type="Rhea" id="RHEA:54728"/>
        <dbReference type="Rhea" id="RHEA-COMP:10505"/>
        <dbReference type="Rhea" id="RHEA-COMP:10506"/>
        <dbReference type="ChEBI" id="CHEBI:57288"/>
        <dbReference type="ChEBI" id="CHEBI:57384"/>
        <dbReference type="ChEBI" id="CHEBI:83144"/>
        <dbReference type="ChEBI" id="CHEBI:83145"/>
        <dbReference type="EC" id="2.1.3.15"/>
    </reaction>
</comment>
<name>A0A367ZKI8_9BACT</name>
<keyword evidence="3 10" id="KW-0808">Transferase</keyword>
<comment type="function">
    <text evidence="10">Component of the acetyl coenzyme A carboxylase (ACC) complex. First, biotin carboxylase catalyzes the carboxylation of biotin on its carrier protein (BCCP) and then the CO(2) group is transferred by the carboxyltransferase to acetyl-CoA to form malonyl-CoA.</text>
</comment>
<keyword evidence="8 10" id="KW-0275">Fatty acid biosynthesis</keyword>
<comment type="subcellular location">
    <subcellularLocation>
        <location evidence="10">Cytoplasm</location>
    </subcellularLocation>
</comment>
<keyword evidence="5 10" id="KW-0276">Fatty acid metabolism</keyword>
<evidence type="ECO:0000256" key="3">
    <source>
        <dbReference type="ARBA" id="ARBA00022679"/>
    </source>
</evidence>
<dbReference type="GO" id="GO:0003989">
    <property type="term" value="F:acetyl-CoA carboxylase activity"/>
    <property type="evidence" value="ECO:0007669"/>
    <property type="project" value="InterPro"/>
</dbReference>
<dbReference type="EC" id="2.1.3.15" evidence="10"/>
<organism evidence="12 13">
    <name type="scientific">Candidatus Ozemobacter sibiricus</name>
    <dbReference type="NCBI Taxonomy" id="2268124"/>
    <lineage>
        <taxon>Bacteria</taxon>
        <taxon>Candidatus Ozemobacteria</taxon>
        <taxon>Candidatus Ozemobacterales</taxon>
        <taxon>Candidatus Ozemobacteraceae</taxon>
        <taxon>Candidatus Ozemobacter</taxon>
    </lineage>
</organism>
<dbReference type="HAMAP" id="MF_00823">
    <property type="entry name" value="AcetylCoA_CT_alpha"/>
    <property type="match status" value="1"/>
</dbReference>
<dbReference type="GO" id="GO:0016743">
    <property type="term" value="F:carboxyl- or carbamoyltransferase activity"/>
    <property type="evidence" value="ECO:0007669"/>
    <property type="project" value="UniProtKB-UniRule"/>
</dbReference>
<evidence type="ECO:0000256" key="4">
    <source>
        <dbReference type="ARBA" id="ARBA00022741"/>
    </source>
</evidence>
<sequence length="328" mass="36268">MTREFDFERPIVELEKRLHDLQTLSEDGQIDLSREIKAIADKIALMKAEIFKSLEPWQYAQVARHIDRPFTLDYVKILCGDSFVELHGDRYFGDDPAMVAGFGRIGPHAVAIIGHQKGHDTDENLFRNFGMPHPEGYRKAMRIMRLAERFKKPVVVFIDTPGAFPGIGAEERGQSEAIARNLADMSRLAVPILCFVIGEGGSGGALAVGIGDRVFMLEYSIYSVISAEGCAAILWKDASRAKDAARALRLRASDLLEFGIIDQILPEPLGGAHRDPAATAATIKAVILEHLAALLPLSPEELLARRYAKFRAMGRYKVQDDAETPAKN</sequence>
<dbReference type="NCBIfam" id="NF041504">
    <property type="entry name" value="AccA_sub"/>
    <property type="match status" value="1"/>
</dbReference>
<dbReference type="GO" id="GO:0006633">
    <property type="term" value="P:fatty acid biosynthetic process"/>
    <property type="evidence" value="ECO:0007669"/>
    <property type="project" value="UniProtKB-KW"/>
</dbReference>
<keyword evidence="4 10" id="KW-0547">Nucleotide-binding</keyword>
<evidence type="ECO:0000259" key="11">
    <source>
        <dbReference type="PROSITE" id="PS50989"/>
    </source>
</evidence>
<dbReference type="NCBIfam" id="NF004344">
    <property type="entry name" value="PRK05724.1"/>
    <property type="match status" value="1"/>
</dbReference>
<protein>
    <recommendedName>
        <fullName evidence="10">Acetyl-coenzyme A carboxylase carboxyl transferase subunit alpha</fullName>
        <shortName evidence="10">ACCase subunit alpha</shortName>
        <shortName evidence="10">Acetyl-CoA carboxylase carboxyltransferase subunit alpha</shortName>
        <ecNumber evidence="10">2.1.3.15</ecNumber>
    </recommendedName>
</protein>
<dbReference type="InterPro" id="IPR029045">
    <property type="entry name" value="ClpP/crotonase-like_dom_sf"/>
</dbReference>
<evidence type="ECO:0000256" key="2">
    <source>
        <dbReference type="ARBA" id="ARBA00022516"/>
    </source>
</evidence>